<proteinExistence type="inferred from homology"/>
<feature type="binding site" evidence="10">
    <location>
        <begin position="218"/>
        <end position="224"/>
    </location>
    <ligand>
        <name>ATP</name>
        <dbReference type="ChEBI" id="CHEBI:30616"/>
    </ligand>
</feature>
<keyword evidence="6 9" id="KW-0658">Purine biosynthesis</keyword>
<comment type="catalytic activity">
    <reaction evidence="9">
        <text>XMP + L-glutamine + ATP + H2O = GMP + L-glutamate + AMP + diphosphate + 2 H(+)</text>
        <dbReference type="Rhea" id="RHEA:11680"/>
        <dbReference type="ChEBI" id="CHEBI:15377"/>
        <dbReference type="ChEBI" id="CHEBI:15378"/>
        <dbReference type="ChEBI" id="CHEBI:29985"/>
        <dbReference type="ChEBI" id="CHEBI:30616"/>
        <dbReference type="ChEBI" id="CHEBI:33019"/>
        <dbReference type="ChEBI" id="CHEBI:57464"/>
        <dbReference type="ChEBI" id="CHEBI:58115"/>
        <dbReference type="ChEBI" id="CHEBI:58359"/>
        <dbReference type="ChEBI" id="CHEBI:456215"/>
        <dbReference type="EC" id="6.3.5.2"/>
    </reaction>
</comment>
<dbReference type="PRINTS" id="PR00099">
    <property type="entry name" value="CPSGATASE"/>
</dbReference>
<dbReference type="Gene3D" id="3.30.300.10">
    <property type="match status" value="1"/>
</dbReference>
<dbReference type="Pfam" id="PF00958">
    <property type="entry name" value="GMP_synt_C"/>
    <property type="match status" value="1"/>
</dbReference>
<evidence type="ECO:0000256" key="4">
    <source>
        <dbReference type="ARBA" id="ARBA00022741"/>
    </source>
</evidence>
<comment type="caution">
    <text evidence="12">The sequence shown here is derived from an EMBL/GenBank/DDBJ whole genome shotgun (WGS) entry which is preliminary data.</text>
</comment>
<dbReference type="PANTHER" id="PTHR11922:SF2">
    <property type="entry name" value="GMP SYNTHASE [GLUTAMINE-HYDROLYZING]"/>
    <property type="match status" value="1"/>
</dbReference>
<dbReference type="NCBIfam" id="TIGR00884">
    <property type="entry name" value="guaA_Cterm"/>
    <property type="match status" value="1"/>
</dbReference>
<feature type="domain" description="GMPS ATP-PPase" evidence="11">
    <location>
        <begin position="191"/>
        <end position="382"/>
    </location>
</feature>
<keyword evidence="8 9" id="KW-0315">Glutamine amidotransferase</keyword>
<dbReference type="NCBIfam" id="NF000848">
    <property type="entry name" value="PRK00074.1"/>
    <property type="match status" value="1"/>
</dbReference>
<dbReference type="GO" id="GO:0003921">
    <property type="term" value="F:GMP synthase activity"/>
    <property type="evidence" value="ECO:0007669"/>
    <property type="project" value="InterPro"/>
</dbReference>
<evidence type="ECO:0000256" key="5">
    <source>
        <dbReference type="ARBA" id="ARBA00022749"/>
    </source>
</evidence>
<dbReference type="PANTHER" id="PTHR11922">
    <property type="entry name" value="GMP SYNTHASE-RELATED"/>
    <property type="match status" value="1"/>
</dbReference>
<evidence type="ECO:0000256" key="7">
    <source>
        <dbReference type="ARBA" id="ARBA00022840"/>
    </source>
</evidence>
<dbReference type="InterPro" id="IPR029062">
    <property type="entry name" value="Class_I_gatase-like"/>
</dbReference>
<dbReference type="InterPro" id="IPR004739">
    <property type="entry name" value="GMP_synth_GATase"/>
</dbReference>
<comment type="function">
    <text evidence="1 9">Catalyzes the synthesis of GMP from XMP.</text>
</comment>
<dbReference type="UniPathway" id="UPA00189">
    <property type="reaction ID" value="UER00296"/>
</dbReference>
<organism evidence="12">
    <name type="scientific">Dictyoglomus thermophilum</name>
    <dbReference type="NCBI Taxonomy" id="14"/>
    <lineage>
        <taxon>Bacteria</taxon>
        <taxon>Pseudomonadati</taxon>
        <taxon>Dictyoglomota</taxon>
        <taxon>Dictyoglomia</taxon>
        <taxon>Dictyoglomales</taxon>
        <taxon>Dictyoglomaceae</taxon>
        <taxon>Dictyoglomus</taxon>
    </lineage>
</organism>
<evidence type="ECO:0000256" key="1">
    <source>
        <dbReference type="ARBA" id="ARBA00002332"/>
    </source>
</evidence>
<dbReference type="GO" id="GO:0005524">
    <property type="term" value="F:ATP binding"/>
    <property type="evidence" value="ECO:0007669"/>
    <property type="project" value="UniProtKB-UniRule"/>
</dbReference>
<name>A0A7C3RKM1_DICTH</name>
<evidence type="ECO:0000256" key="3">
    <source>
        <dbReference type="ARBA" id="ARBA00022598"/>
    </source>
</evidence>
<dbReference type="InterPro" id="IPR025777">
    <property type="entry name" value="GMPS_ATP_PPase_dom"/>
</dbReference>
<dbReference type="NCBIfam" id="TIGR00888">
    <property type="entry name" value="guaA_Nterm"/>
    <property type="match status" value="1"/>
</dbReference>
<keyword evidence="3 9" id="KW-0436">Ligase</keyword>
<feature type="active site" description="Nucleophile" evidence="9">
    <location>
        <position position="77"/>
    </location>
</feature>
<dbReference type="InterPro" id="IPR022955">
    <property type="entry name" value="GMP_synthase"/>
</dbReference>
<dbReference type="InterPro" id="IPR022310">
    <property type="entry name" value="NAD/GMP_synthase"/>
</dbReference>
<dbReference type="Pfam" id="PF00117">
    <property type="entry name" value="GATase"/>
    <property type="match status" value="1"/>
</dbReference>
<feature type="active site" evidence="9">
    <location>
        <position position="166"/>
    </location>
</feature>
<comment type="subunit">
    <text evidence="9">Homodimer.</text>
</comment>
<evidence type="ECO:0000256" key="2">
    <source>
        <dbReference type="ARBA" id="ARBA00005153"/>
    </source>
</evidence>
<accession>A0A7C3RKM1</accession>
<dbReference type="EMBL" id="DTIN01000014">
    <property type="protein sequence ID" value="HFX13403.1"/>
    <property type="molecule type" value="Genomic_DNA"/>
</dbReference>
<evidence type="ECO:0000256" key="8">
    <source>
        <dbReference type="ARBA" id="ARBA00022962"/>
    </source>
</evidence>
<dbReference type="SUPFAM" id="SSF54810">
    <property type="entry name" value="GMP synthetase C-terminal dimerisation domain"/>
    <property type="match status" value="1"/>
</dbReference>
<evidence type="ECO:0000313" key="12">
    <source>
        <dbReference type="EMBL" id="HFX13403.1"/>
    </source>
</evidence>
<dbReference type="Gene3D" id="3.40.50.620">
    <property type="entry name" value="HUPs"/>
    <property type="match status" value="1"/>
</dbReference>
<protein>
    <recommendedName>
        <fullName evidence="9">GMP synthase [glutamine-hydrolyzing]</fullName>
        <ecNumber evidence="9">6.3.5.2</ecNumber>
    </recommendedName>
    <alternativeName>
        <fullName evidence="9">GMP synthetase</fullName>
    </alternativeName>
    <alternativeName>
        <fullName evidence="9">Glutamine amidotransferase</fullName>
    </alternativeName>
</protein>
<dbReference type="PRINTS" id="PR00097">
    <property type="entry name" value="ANTSNTHASEII"/>
</dbReference>
<dbReference type="PROSITE" id="PS51553">
    <property type="entry name" value="GMPS_ATP_PPASE"/>
    <property type="match status" value="1"/>
</dbReference>
<dbReference type="Pfam" id="PF02540">
    <property type="entry name" value="NAD_synthase"/>
    <property type="match status" value="1"/>
</dbReference>
<keyword evidence="5 9" id="KW-0332">GMP biosynthesis</keyword>
<dbReference type="InterPro" id="IPR017926">
    <property type="entry name" value="GATASE"/>
</dbReference>
<reference evidence="12" key="1">
    <citation type="journal article" date="2020" name="mSystems">
        <title>Genome- and Community-Level Interaction Insights into Carbon Utilization and Element Cycling Functions of Hydrothermarchaeota in Hydrothermal Sediment.</title>
        <authorList>
            <person name="Zhou Z."/>
            <person name="Liu Y."/>
            <person name="Xu W."/>
            <person name="Pan J."/>
            <person name="Luo Z.H."/>
            <person name="Li M."/>
        </authorList>
    </citation>
    <scope>NUCLEOTIDE SEQUENCE [LARGE SCALE GENOMIC DNA]</scope>
    <source>
        <strain evidence="12">SpSt-81</strain>
    </source>
</reference>
<dbReference type="InterPro" id="IPR001674">
    <property type="entry name" value="GMP_synth_C"/>
</dbReference>
<dbReference type="CDD" id="cd01742">
    <property type="entry name" value="GATase1_GMP_Synthase"/>
    <property type="match status" value="1"/>
</dbReference>
<dbReference type="FunFam" id="3.30.300.10:FF:000002">
    <property type="entry name" value="GMP synthase [glutamine-hydrolyzing]"/>
    <property type="match status" value="1"/>
</dbReference>
<feature type="active site" evidence="9">
    <location>
        <position position="164"/>
    </location>
</feature>
<evidence type="ECO:0000259" key="11">
    <source>
        <dbReference type="PROSITE" id="PS51553"/>
    </source>
</evidence>
<dbReference type="FunFam" id="3.40.50.880:FF:000001">
    <property type="entry name" value="GMP synthase [glutamine-hydrolyzing]"/>
    <property type="match status" value="1"/>
</dbReference>
<evidence type="ECO:0000256" key="6">
    <source>
        <dbReference type="ARBA" id="ARBA00022755"/>
    </source>
</evidence>
<dbReference type="PRINTS" id="PR00096">
    <property type="entry name" value="GATASE"/>
</dbReference>
<keyword evidence="4 9" id="KW-0547">Nucleotide-binding</keyword>
<dbReference type="FunFam" id="3.40.50.620:FF:000001">
    <property type="entry name" value="GMP synthase [glutamine-hydrolyzing]"/>
    <property type="match status" value="1"/>
</dbReference>
<comment type="pathway">
    <text evidence="2 9">Purine metabolism; GMP biosynthesis; GMP from XMP (L-Gln route): step 1/1.</text>
</comment>
<dbReference type="HAMAP" id="MF_00344">
    <property type="entry name" value="GMP_synthase"/>
    <property type="match status" value="1"/>
</dbReference>
<dbReference type="GO" id="GO:0005829">
    <property type="term" value="C:cytosol"/>
    <property type="evidence" value="ECO:0007669"/>
    <property type="project" value="TreeGrafter"/>
</dbReference>
<evidence type="ECO:0000256" key="9">
    <source>
        <dbReference type="HAMAP-Rule" id="MF_00344"/>
    </source>
</evidence>
<dbReference type="EC" id="6.3.5.2" evidence="9"/>
<dbReference type="CDD" id="cd01997">
    <property type="entry name" value="GMP_synthase_C"/>
    <property type="match status" value="1"/>
</dbReference>
<keyword evidence="7 9" id="KW-0067">ATP-binding</keyword>
<dbReference type="SUPFAM" id="SSF52317">
    <property type="entry name" value="Class I glutamine amidotransferase-like"/>
    <property type="match status" value="1"/>
</dbReference>
<evidence type="ECO:0000256" key="10">
    <source>
        <dbReference type="PROSITE-ProRule" id="PRU00886"/>
    </source>
</evidence>
<dbReference type="SUPFAM" id="SSF52402">
    <property type="entry name" value="Adenine nucleotide alpha hydrolases-like"/>
    <property type="match status" value="1"/>
</dbReference>
<dbReference type="PROSITE" id="PS51273">
    <property type="entry name" value="GATASE_TYPE_1"/>
    <property type="match status" value="1"/>
</dbReference>
<dbReference type="InterPro" id="IPR014729">
    <property type="entry name" value="Rossmann-like_a/b/a_fold"/>
</dbReference>
<sequence length="507" mass="57388">MIGVIDFGSQYTQLIARRFREMGVYSEIFPPTVKFSELKNKDVEGIVLSGGPNSVYDFNLNFDMDIFSEKIPVLGICFGFQLMAQILGGKVEKGEKGEFGLTEIRIVKNSLLFKGLAEEEKVWMSHYDVVKELPPSFEVLAYSENNYIAAAQSQTNPLFAVQFHPEVTHTENGKKVLENFAFEICKAKKNWDLGRFVEEKIKEIKERVGEDRVLLAVSGGVDSSTLAVLLQKAIGDKLTAIFVDHGLLRKGEKEEVSNALRSLGVNLIVVNAEDRFLNRLKGVTDPEEKRKIIGHEFIEVFLEEAKKRGPFKYLAQGTLYPDVIESAASSTGMAAKIKTHHNVGGLPENLKFELIEPFRYLFKDEVRKIAEILNIPDFIIKRQPFPGPGLAVRILGEVTKDKLEILRMAENILQEELQKWSEYEKIWQSFAVLLPIRTVGVKGDFRSYEYVIALRIVESEDGMTANFVEVPYDILGKISRKITNEVKGINRVVYDLTDKPPATIEWE</sequence>
<gene>
    <name evidence="9 12" type="primary">guaA</name>
    <name evidence="12" type="ORF">ENW00_04475</name>
</gene>
<dbReference type="AlphaFoldDB" id="A0A7C3RKM1"/>
<dbReference type="Gene3D" id="3.40.50.880">
    <property type="match status" value="1"/>
</dbReference>